<evidence type="ECO:0000256" key="1">
    <source>
        <dbReference type="SAM" id="Phobius"/>
    </source>
</evidence>
<keyword evidence="1" id="KW-1133">Transmembrane helix</keyword>
<keyword evidence="1" id="KW-0812">Transmembrane</keyword>
<dbReference type="Gene3D" id="3.40.190.10">
    <property type="entry name" value="Periplasmic binding protein-like II"/>
    <property type="match status" value="2"/>
</dbReference>
<keyword evidence="1" id="KW-0472">Membrane</keyword>
<evidence type="ECO:0000313" key="3">
    <source>
        <dbReference type="Proteomes" id="UP001242732"/>
    </source>
</evidence>
<sequence length="459" mass="50429">MNVMLAARSRTAARRVRTALLNVRDLLLSAGPLAFVAVGLVVLAYWWLQPNPPRRVVLATGPAQSAYAEFGQRYRQALAAEGIEVVLKESEGSSANLQLLREGAADLAFVQGGTGELRPEDAETLESLGSLFVEPVWIFYREDAARRVAPGGRLTRLAQLRGLRVNVGTPGSGLPTLVDTLLEANHVEPARVRRTQLGQTPATVDFLAGRLDVLVFASAPESLMVQMLLQTPGVRLMDFPQNEAYGRRFPFLTPVTLPRGVVDLAGDVPPSDVRLVASTTSLLARDGTHPALLQLFAQSAQTLHGGAGWFNRARDFPNTRHIELPIAAEGERAINGSPPLLQRYLPFWIANLVERMWLVLGVLLAAMLPLSRVVPPLYQFRVRSRVFRWYGRLREIEDQFEVGGLPPQELLAQLGQLEAQVEKVSVPLSYADELYALRHHVQIVRQKVAAGVEAPSARP</sequence>
<protein>
    <submittedName>
        <fullName evidence="2">TAXI family TRAP transporter solute-binding subunit</fullName>
    </submittedName>
</protein>
<name>A0ABY9AK94_PARCI</name>
<dbReference type="PANTHER" id="PTHR42941">
    <property type="entry name" value="SLL1037 PROTEIN"/>
    <property type="match status" value="1"/>
</dbReference>
<dbReference type="SUPFAM" id="SSF53850">
    <property type="entry name" value="Periplasmic binding protein-like II"/>
    <property type="match status" value="1"/>
</dbReference>
<dbReference type="EMBL" id="CP127363">
    <property type="protein sequence ID" value="WIY47264.1"/>
    <property type="molecule type" value="Genomic_DNA"/>
</dbReference>
<dbReference type="PANTHER" id="PTHR42941:SF1">
    <property type="entry name" value="SLL1037 PROTEIN"/>
    <property type="match status" value="1"/>
</dbReference>
<keyword evidence="3" id="KW-1185">Reference proteome</keyword>
<dbReference type="Pfam" id="PF16868">
    <property type="entry name" value="NMT1_3"/>
    <property type="match status" value="1"/>
</dbReference>
<feature type="transmembrane region" description="Helical" evidence="1">
    <location>
        <begin position="26"/>
        <end position="48"/>
    </location>
</feature>
<dbReference type="InterPro" id="IPR011852">
    <property type="entry name" value="TRAP_TAXI"/>
</dbReference>
<dbReference type="GeneID" id="79793188"/>
<reference evidence="2 3" key="1">
    <citation type="submission" date="2023-06" db="EMBL/GenBank/DDBJ databases">
        <authorList>
            <person name="Ham H."/>
            <person name="Park D.S."/>
        </authorList>
    </citation>
    <scope>NUCLEOTIDE SEQUENCE [LARGE SCALE GENOMIC DNA]</scope>
    <source>
        <strain evidence="2 3">KACC 17005</strain>
    </source>
</reference>
<evidence type="ECO:0000313" key="2">
    <source>
        <dbReference type="EMBL" id="WIY47264.1"/>
    </source>
</evidence>
<proteinExistence type="predicted"/>
<accession>A0ABY9AK94</accession>
<dbReference type="RefSeq" id="WP_011794934.1">
    <property type="nucleotide sequence ID" value="NZ_CP023687.1"/>
</dbReference>
<gene>
    <name evidence="2" type="ORF">QRO08_15650</name>
</gene>
<dbReference type="Proteomes" id="UP001242732">
    <property type="component" value="Chromosome"/>
</dbReference>
<organism evidence="2 3">
    <name type="scientific">Paracidovorax citrulli</name>
    <name type="common">Acidovorax citrulli</name>
    <dbReference type="NCBI Taxonomy" id="80869"/>
    <lineage>
        <taxon>Bacteria</taxon>
        <taxon>Pseudomonadati</taxon>
        <taxon>Pseudomonadota</taxon>
        <taxon>Betaproteobacteria</taxon>
        <taxon>Burkholderiales</taxon>
        <taxon>Comamonadaceae</taxon>
        <taxon>Paracidovorax</taxon>
    </lineage>
</organism>